<evidence type="ECO:0000313" key="9">
    <source>
        <dbReference type="EMBL" id="CAB4560160.1"/>
    </source>
</evidence>
<evidence type="ECO:0000256" key="3">
    <source>
        <dbReference type="ARBA" id="ARBA00022692"/>
    </source>
</evidence>
<evidence type="ECO:0000256" key="4">
    <source>
        <dbReference type="ARBA" id="ARBA00022989"/>
    </source>
</evidence>
<keyword evidence="7" id="KW-0472">Membrane</keyword>
<name>A0A6J6D832_9ZZZZ</name>
<organism evidence="9">
    <name type="scientific">freshwater metagenome</name>
    <dbReference type="NCBI Taxonomy" id="449393"/>
    <lineage>
        <taxon>unclassified sequences</taxon>
        <taxon>metagenomes</taxon>
        <taxon>ecological metagenomes</taxon>
    </lineage>
</organism>
<evidence type="ECO:0000256" key="2">
    <source>
        <dbReference type="ARBA" id="ARBA00022618"/>
    </source>
</evidence>
<reference evidence="9" key="1">
    <citation type="submission" date="2020-05" db="EMBL/GenBank/DDBJ databases">
        <authorList>
            <person name="Chiriac C."/>
            <person name="Salcher M."/>
            <person name="Ghai R."/>
            <person name="Kavagutti S V."/>
        </authorList>
    </citation>
    <scope>NUCLEOTIDE SEQUENCE</scope>
</reference>
<sequence>MQRPEGFSATKTPRTRPRGRPQRGGSAQGAVREATQRRRRAEKAEFTGLTAATRRRRGVWALSLGSIAVVVLATVVLVLSPVLALRDVQVEGSHTVPETDIQQALSGLYGEPLARISNDRVADALSSIRVIQAFETRIEPPGTLVIILNERRPLGAVSRGGAFVVVDAAAVELWSEPDAPAGLPVILVEADPTSPSFDAVSRVLLALPPEISRSIEGVTASTLDDVRFTMRESSHEVIWGSAERSREKARVLGPALVAAGAGRPKIIDVTTPDSVVVRQQD</sequence>
<evidence type="ECO:0000256" key="6">
    <source>
        <dbReference type="SAM" id="MobiDB-lite"/>
    </source>
</evidence>
<dbReference type="InterPro" id="IPR050487">
    <property type="entry name" value="FtsQ_DivIB"/>
</dbReference>
<gene>
    <name evidence="9" type="ORF">UFOPK1684_00014</name>
</gene>
<dbReference type="Pfam" id="PF08478">
    <property type="entry name" value="POTRA_1"/>
    <property type="match status" value="1"/>
</dbReference>
<keyword evidence="1" id="KW-1003">Cell membrane</keyword>
<dbReference type="InterPro" id="IPR013685">
    <property type="entry name" value="POTRA_FtsQ_type"/>
</dbReference>
<evidence type="ECO:0000259" key="8">
    <source>
        <dbReference type="Pfam" id="PF08478"/>
    </source>
</evidence>
<dbReference type="GO" id="GO:0005886">
    <property type="term" value="C:plasma membrane"/>
    <property type="evidence" value="ECO:0007669"/>
    <property type="project" value="TreeGrafter"/>
</dbReference>
<feature type="transmembrane region" description="Helical" evidence="7">
    <location>
        <begin position="59"/>
        <end position="84"/>
    </location>
</feature>
<dbReference type="PANTHER" id="PTHR37820">
    <property type="entry name" value="CELL DIVISION PROTEIN DIVIB"/>
    <property type="match status" value="1"/>
</dbReference>
<dbReference type="EMBL" id="CAEZTM010000001">
    <property type="protein sequence ID" value="CAB4560160.1"/>
    <property type="molecule type" value="Genomic_DNA"/>
</dbReference>
<keyword evidence="2" id="KW-0132">Cell division</keyword>
<evidence type="ECO:0000256" key="1">
    <source>
        <dbReference type="ARBA" id="ARBA00022475"/>
    </source>
</evidence>
<keyword evidence="4 7" id="KW-1133">Transmembrane helix</keyword>
<dbReference type="PANTHER" id="PTHR37820:SF1">
    <property type="entry name" value="CELL DIVISION PROTEIN FTSQ"/>
    <property type="match status" value="1"/>
</dbReference>
<evidence type="ECO:0000256" key="5">
    <source>
        <dbReference type="ARBA" id="ARBA00023306"/>
    </source>
</evidence>
<proteinExistence type="predicted"/>
<protein>
    <submittedName>
        <fullName evidence="9">Unannotated protein</fullName>
    </submittedName>
</protein>
<feature type="region of interest" description="Disordered" evidence="6">
    <location>
        <begin position="1"/>
        <end position="45"/>
    </location>
</feature>
<feature type="domain" description="POTRA" evidence="8">
    <location>
        <begin position="84"/>
        <end position="151"/>
    </location>
</feature>
<keyword evidence="3 7" id="KW-0812">Transmembrane</keyword>
<accession>A0A6J6D832</accession>
<dbReference type="GO" id="GO:0051301">
    <property type="term" value="P:cell division"/>
    <property type="evidence" value="ECO:0007669"/>
    <property type="project" value="UniProtKB-KW"/>
</dbReference>
<evidence type="ECO:0000256" key="7">
    <source>
        <dbReference type="SAM" id="Phobius"/>
    </source>
</evidence>
<keyword evidence="5" id="KW-0131">Cell cycle</keyword>
<dbReference type="AlphaFoldDB" id="A0A6J6D832"/>